<dbReference type="Proteomes" id="UP000701698">
    <property type="component" value="Unassembled WGS sequence"/>
</dbReference>
<feature type="transmembrane region" description="Helical" evidence="1">
    <location>
        <begin position="20"/>
        <end position="40"/>
    </location>
</feature>
<evidence type="ECO:0000313" key="2">
    <source>
        <dbReference type="EMBL" id="MCA9390551.1"/>
    </source>
</evidence>
<keyword evidence="1" id="KW-1133">Transmembrane helix</keyword>
<reference evidence="2" key="1">
    <citation type="submission" date="2020-04" db="EMBL/GenBank/DDBJ databases">
        <authorList>
            <person name="Zhang T."/>
        </authorList>
    </citation>
    <scope>NUCLEOTIDE SEQUENCE</scope>
    <source>
        <strain evidence="2">HKST-UBA01</strain>
    </source>
</reference>
<protein>
    <recommendedName>
        <fullName evidence="4">Prepilin-type N-terminal cleavage/methylation domain-containing protein</fullName>
    </recommendedName>
</protein>
<dbReference type="AlphaFoldDB" id="A0A955RPM0"/>
<gene>
    <name evidence="2" type="ORF">KC571_04045</name>
</gene>
<dbReference type="Pfam" id="PF07963">
    <property type="entry name" value="N_methyl"/>
    <property type="match status" value="1"/>
</dbReference>
<comment type="caution">
    <text evidence="2">The sequence shown here is derived from an EMBL/GenBank/DDBJ whole genome shotgun (WGS) entry which is preliminary data.</text>
</comment>
<sequence>MKNKQLLSNSAGTSLIELLIAMMLFSILVGSIILGFTNIARNEQNVRLKGQAINLAREGAEAVYTLAEDDWDV</sequence>
<keyword evidence="1" id="KW-0812">Transmembrane</keyword>
<accession>A0A955RPM0</accession>
<proteinExistence type="predicted"/>
<name>A0A955RPM0_UNCKA</name>
<feature type="non-terminal residue" evidence="2">
    <location>
        <position position="73"/>
    </location>
</feature>
<reference evidence="2" key="2">
    <citation type="journal article" date="2021" name="Microbiome">
        <title>Successional dynamics and alternative stable states in a saline activated sludge microbial community over 9 years.</title>
        <authorList>
            <person name="Wang Y."/>
            <person name="Ye J."/>
            <person name="Ju F."/>
            <person name="Liu L."/>
            <person name="Boyd J.A."/>
            <person name="Deng Y."/>
            <person name="Parks D.H."/>
            <person name="Jiang X."/>
            <person name="Yin X."/>
            <person name="Woodcroft B.J."/>
            <person name="Tyson G.W."/>
            <person name="Hugenholtz P."/>
            <person name="Polz M.F."/>
            <person name="Zhang T."/>
        </authorList>
    </citation>
    <scope>NUCLEOTIDE SEQUENCE</scope>
    <source>
        <strain evidence="2">HKST-UBA01</strain>
    </source>
</reference>
<organism evidence="2 3">
    <name type="scientific">candidate division WWE3 bacterium</name>
    <dbReference type="NCBI Taxonomy" id="2053526"/>
    <lineage>
        <taxon>Bacteria</taxon>
        <taxon>Katanobacteria</taxon>
    </lineage>
</organism>
<keyword evidence="1" id="KW-0472">Membrane</keyword>
<dbReference type="EMBL" id="JAGQKX010000127">
    <property type="protein sequence ID" value="MCA9390551.1"/>
    <property type="molecule type" value="Genomic_DNA"/>
</dbReference>
<dbReference type="InterPro" id="IPR012902">
    <property type="entry name" value="N_methyl_site"/>
</dbReference>
<evidence type="ECO:0000313" key="3">
    <source>
        <dbReference type="Proteomes" id="UP000701698"/>
    </source>
</evidence>
<evidence type="ECO:0000256" key="1">
    <source>
        <dbReference type="SAM" id="Phobius"/>
    </source>
</evidence>
<evidence type="ECO:0008006" key="4">
    <source>
        <dbReference type="Google" id="ProtNLM"/>
    </source>
</evidence>